<dbReference type="RefSeq" id="WP_175351419.1">
    <property type="nucleotide sequence ID" value="NZ_BAAAWQ010000001.1"/>
</dbReference>
<name>A0ABX2M7U7_9MICO</name>
<comment type="caution">
    <text evidence="1">The sequence shown here is derived from an EMBL/GenBank/DDBJ whole genome shotgun (WGS) entry which is preliminary data.</text>
</comment>
<evidence type="ECO:0008006" key="3">
    <source>
        <dbReference type="Google" id="ProtNLM"/>
    </source>
</evidence>
<evidence type="ECO:0000313" key="2">
    <source>
        <dbReference type="Proteomes" id="UP000573001"/>
    </source>
</evidence>
<sequence length="308" mass="33857">MPSLEVFGVAAGDPDPRARRRLIDGARGGALLRLMPGRYVVRSAFDAATEHERHRARIAAVVPAVGPGLVISHESAVAMHGLPWLGPFPEHVVMLDPKRAAGQRRAHVQKVGAAGRALQAERIGGCDVTPLCETAVDIALRAPFRTAIVVLDAVLARGVPRDRLLAELRQRTPRPRSSTRARRAIEFADGLADSPGESVARLTWAEEGFPPPALQREFRDGRGLIGRVDFWFEDAGVVVEFDGLVKYRDRDMRGGRSPEQVVVDEKFREDRLRALPEVRAVVRVTWRDVEPGGNGPERLERAGVRRAV</sequence>
<organism evidence="1 2">
    <name type="scientific">Curtobacterium pusillum</name>
    <dbReference type="NCBI Taxonomy" id="69373"/>
    <lineage>
        <taxon>Bacteria</taxon>
        <taxon>Bacillati</taxon>
        <taxon>Actinomycetota</taxon>
        <taxon>Actinomycetes</taxon>
        <taxon>Micrococcales</taxon>
        <taxon>Microbacteriaceae</taxon>
        <taxon>Curtobacterium</taxon>
    </lineage>
</organism>
<protein>
    <recommendedName>
        <fullName evidence="3">Transcriptional regulator, AbiEi antitoxin, Type IV TA system</fullName>
    </recommendedName>
</protein>
<reference evidence="1 2" key="1">
    <citation type="submission" date="2020-05" db="EMBL/GenBank/DDBJ databases">
        <title>Genome Sequencing of Type Strains.</title>
        <authorList>
            <person name="Lemaire J.F."/>
            <person name="Inderbitzin P."/>
            <person name="Gregorio O.A."/>
            <person name="Collins S.B."/>
            <person name="Wespe N."/>
            <person name="Knight-Connoni V."/>
        </authorList>
    </citation>
    <scope>NUCLEOTIDE SEQUENCE [LARGE SCALE GENOMIC DNA]</scope>
    <source>
        <strain evidence="1 2">ATCC 19096</strain>
    </source>
</reference>
<evidence type="ECO:0000313" key="1">
    <source>
        <dbReference type="EMBL" id="NUU13936.1"/>
    </source>
</evidence>
<dbReference type="EMBL" id="JABMCE010000074">
    <property type="protein sequence ID" value="NUU13936.1"/>
    <property type="molecule type" value="Genomic_DNA"/>
</dbReference>
<proteinExistence type="predicted"/>
<accession>A0ABX2M7U7</accession>
<dbReference type="Proteomes" id="UP000573001">
    <property type="component" value="Unassembled WGS sequence"/>
</dbReference>
<gene>
    <name evidence="1" type="ORF">HP507_08835</name>
</gene>
<keyword evidence="2" id="KW-1185">Reference proteome</keyword>